<protein>
    <submittedName>
        <fullName evidence="1">Uncharacterized protein</fullName>
    </submittedName>
</protein>
<proteinExistence type="predicted"/>
<organism evidence="1 2">
    <name type="scientific">Ureibacillus sinduriensis BLB-1 = JCM 15800</name>
    <dbReference type="NCBI Taxonomy" id="1384057"/>
    <lineage>
        <taxon>Bacteria</taxon>
        <taxon>Bacillati</taxon>
        <taxon>Bacillota</taxon>
        <taxon>Bacilli</taxon>
        <taxon>Bacillales</taxon>
        <taxon>Caryophanaceae</taxon>
        <taxon>Ureibacillus</taxon>
    </lineage>
</organism>
<dbReference type="EMBL" id="JPVO01000018">
    <property type="protein sequence ID" value="KGR80092.1"/>
    <property type="molecule type" value="Genomic_DNA"/>
</dbReference>
<comment type="caution">
    <text evidence="1">The sequence shown here is derived from an EMBL/GenBank/DDBJ whole genome shotgun (WGS) entry which is preliminary data.</text>
</comment>
<gene>
    <name evidence="1" type="ORF">CD33_00210</name>
</gene>
<accession>A0A0A3IZ45</accession>
<keyword evidence="2" id="KW-1185">Reference proteome</keyword>
<evidence type="ECO:0000313" key="1">
    <source>
        <dbReference type="EMBL" id="KGR80092.1"/>
    </source>
</evidence>
<dbReference type="AlphaFoldDB" id="A0A0A3IZ45"/>
<dbReference type="Proteomes" id="UP000030408">
    <property type="component" value="Unassembled WGS sequence"/>
</dbReference>
<sequence length="78" mass="9280">MKSSKSKFNRAIIKKPVRMKSLTGFCFFQYDIGLTIIGKIIKKPKTKRQPKRKYMILEKGEKFELLFLILKVKTNYHL</sequence>
<name>A0A0A3IZ45_9BACL</name>
<reference evidence="1 2" key="1">
    <citation type="submission" date="2014-02" db="EMBL/GenBank/DDBJ databases">
        <title>Draft genome sequence of Lysinibacillus sinduriensis JCM 15800.</title>
        <authorList>
            <person name="Zhang F."/>
            <person name="Wang G."/>
            <person name="Zhang L."/>
        </authorList>
    </citation>
    <scope>NUCLEOTIDE SEQUENCE [LARGE SCALE GENOMIC DNA]</scope>
    <source>
        <strain evidence="1 2">JCM 15800</strain>
    </source>
</reference>
<evidence type="ECO:0000313" key="2">
    <source>
        <dbReference type="Proteomes" id="UP000030408"/>
    </source>
</evidence>